<keyword evidence="1" id="KW-0812">Transmembrane</keyword>
<keyword evidence="1" id="KW-1133">Transmembrane helix</keyword>
<dbReference type="Proteomes" id="UP000304148">
    <property type="component" value="Chromosome"/>
</dbReference>
<dbReference type="AlphaFoldDB" id="A0A383RKC2"/>
<feature type="transmembrane region" description="Helical" evidence="1">
    <location>
        <begin position="397"/>
        <end position="423"/>
    </location>
</feature>
<dbReference type="RefSeq" id="WP_138188578.1">
    <property type="nucleotide sequence ID" value="NZ_LS992241.1"/>
</dbReference>
<feature type="transmembrane region" description="Helical" evidence="1">
    <location>
        <begin position="184"/>
        <end position="204"/>
    </location>
</feature>
<evidence type="ECO:0000313" key="3">
    <source>
        <dbReference type="Proteomes" id="UP000304148"/>
    </source>
</evidence>
<protein>
    <submittedName>
        <fullName evidence="2">Sulfite reductase (NADPH) flavoprotein alpha-component</fullName>
    </submittedName>
</protein>
<dbReference type="EMBL" id="LS992241">
    <property type="protein sequence ID" value="SYX86746.1"/>
    <property type="molecule type" value="Genomic_DNA"/>
</dbReference>
<sequence length="441" mass="49575">MKTNNRLSHMFWRWHFYAGLFIAPLLITLSLSGIGYLFKSEIEDIAYKSLYFGQSTNTQTLTTSQAIAAAEQAYPGERVTKVSYFDEESRNTRFSMRDEAGQERYVFVDRNKQLVGSILADDTFGNITRNLHSSLLVGGTVVNYLVELAACWAVFLIVSGLYMGWKKRASATGTKREKAKSRHTVFGIIFTIPLLILIVTGLPWSGFMGNQIYQLAASNESIGYPKLYVSPPQSEAKELPWATRKEKAPQSSSGYLPLSVDDIEHMLHHYGVTKPFVLSLPADEKDVYTASKSAGSGITGMDVIKPSEEITAYFDQYSGTQIHKIDYRDYGLIAQWFTYGIPLHEGHLFGWPNQILCLLTVVALLANVYWGVKMWWMRRPRGRLAAPPRQPYTKSMIGFYVILVILGLLMPLLGMSLLVIAVIELVRFLLFRGKSVKSVTG</sequence>
<reference evidence="3" key="1">
    <citation type="submission" date="2018-08" db="EMBL/GenBank/DDBJ databases">
        <authorList>
            <person name="Chevrot R."/>
        </authorList>
    </citation>
    <scope>NUCLEOTIDE SEQUENCE [LARGE SCALE GENOMIC DNA]</scope>
</reference>
<gene>
    <name evidence="2" type="ORF">PBLR_15172</name>
</gene>
<dbReference type="Pfam" id="PF03929">
    <property type="entry name" value="PepSY_TM"/>
    <property type="match status" value="1"/>
</dbReference>
<evidence type="ECO:0000256" key="1">
    <source>
        <dbReference type="SAM" id="Phobius"/>
    </source>
</evidence>
<dbReference type="PANTHER" id="PTHR34219:SF1">
    <property type="entry name" value="PEPSY DOMAIN-CONTAINING PROTEIN"/>
    <property type="match status" value="1"/>
</dbReference>
<accession>A0A383RKC2</accession>
<dbReference type="InterPro" id="IPR005625">
    <property type="entry name" value="PepSY-ass_TM"/>
</dbReference>
<feature type="transmembrane region" description="Helical" evidence="1">
    <location>
        <begin position="353"/>
        <end position="376"/>
    </location>
</feature>
<feature type="transmembrane region" description="Helical" evidence="1">
    <location>
        <begin position="141"/>
        <end position="163"/>
    </location>
</feature>
<evidence type="ECO:0000313" key="2">
    <source>
        <dbReference type="EMBL" id="SYX86746.1"/>
    </source>
</evidence>
<name>A0A383RKC2_PAEAL</name>
<feature type="transmembrane region" description="Helical" evidence="1">
    <location>
        <begin position="12"/>
        <end position="38"/>
    </location>
</feature>
<dbReference type="PANTHER" id="PTHR34219">
    <property type="entry name" value="IRON-REGULATED INNER MEMBRANE PROTEIN-RELATED"/>
    <property type="match status" value="1"/>
</dbReference>
<keyword evidence="1" id="KW-0472">Membrane</keyword>
<proteinExistence type="predicted"/>
<organism evidence="2 3">
    <name type="scientific">Paenibacillus alvei</name>
    <name type="common">Bacillus alvei</name>
    <dbReference type="NCBI Taxonomy" id="44250"/>
    <lineage>
        <taxon>Bacteria</taxon>
        <taxon>Bacillati</taxon>
        <taxon>Bacillota</taxon>
        <taxon>Bacilli</taxon>
        <taxon>Bacillales</taxon>
        <taxon>Paenibacillaceae</taxon>
        <taxon>Paenibacillus</taxon>
    </lineage>
</organism>